<feature type="transmembrane region" description="Helical" evidence="7">
    <location>
        <begin position="70"/>
        <end position="89"/>
    </location>
</feature>
<comment type="domain">
    <text evidence="7">The DHHC domain is required for palmitoyltransferase activity.</text>
</comment>
<dbReference type="EC" id="2.3.1.225" evidence="7"/>
<dbReference type="GO" id="GO:0005794">
    <property type="term" value="C:Golgi apparatus"/>
    <property type="evidence" value="ECO:0007669"/>
    <property type="project" value="TreeGrafter"/>
</dbReference>
<name>A0A0H5RDI2_9EUKA</name>
<evidence type="ECO:0000256" key="4">
    <source>
        <dbReference type="ARBA" id="ARBA00022989"/>
    </source>
</evidence>
<dbReference type="InterPro" id="IPR039859">
    <property type="entry name" value="PFA4/ZDH16/20/ERF2-like"/>
</dbReference>
<sequence length="287" mass="32432">TNECSTVPIVNRRGKQEGAKTLVLIMKSSTVNDRRRLEQELKRYMRRNVCCLDPRRGCLGKIISALDRSVIIRAIIVLFEVSLVSMAWTVTSLPWQLAVAIGIHISMFMLICLMPPGYVESSDCIEEAEGSHSFCSRCQMNRPIRSHHCSSCQRCVRMMDHHCDFTQNCCGEDNTVYYLIYELLTCVLSLITLRYLVKAATLYYPPEALSLLVITSFLLSGIVVGTGYLTCLHASLIFCDMTMSEWFSETNAKTLRGILIASMRSRMSPALFQSIDILRKLLSTSRS</sequence>
<feature type="transmembrane region" description="Helical" evidence="7">
    <location>
        <begin position="209"/>
        <end position="238"/>
    </location>
</feature>
<dbReference type="PROSITE" id="PS50216">
    <property type="entry name" value="DHHC"/>
    <property type="match status" value="1"/>
</dbReference>
<dbReference type="EMBL" id="HACM01011631">
    <property type="protein sequence ID" value="CRZ12073.1"/>
    <property type="molecule type" value="Transcribed_RNA"/>
</dbReference>
<keyword evidence="4 7" id="KW-1133">Transmembrane helix</keyword>
<evidence type="ECO:0000256" key="2">
    <source>
        <dbReference type="ARBA" id="ARBA00022679"/>
    </source>
</evidence>
<feature type="domain" description="Palmitoyltransferase DHHC" evidence="8">
    <location>
        <begin position="130"/>
        <end position="248"/>
    </location>
</feature>
<evidence type="ECO:0000256" key="5">
    <source>
        <dbReference type="ARBA" id="ARBA00023136"/>
    </source>
</evidence>
<reference evidence="9" key="1">
    <citation type="submission" date="2015-04" db="EMBL/GenBank/DDBJ databases">
        <title>The genome sequence of the plant pathogenic Rhizarian Plasmodiophora brassicae reveals insights in its biotrophic life cycle and the origin of chitin synthesis.</title>
        <authorList>
            <person name="Schwelm A."/>
            <person name="Fogelqvist J."/>
            <person name="Knaust A."/>
            <person name="Julke S."/>
            <person name="Lilja T."/>
            <person name="Dhandapani V."/>
            <person name="Bonilla-Rosso G."/>
            <person name="Karlsson M."/>
            <person name="Shevchenko A."/>
            <person name="Choi S.R."/>
            <person name="Kim H.G."/>
            <person name="Park J.Y."/>
            <person name="Lim Y.P."/>
            <person name="Ludwig-Muller J."/>
            <person name="Dixelius C."/>
        </authorList>
    </citation>
    <scope>NUCLEOTIDE SEQUENCE</scope>
    <source>
        <tissue evidence="9">Potato root galls</tissue>
    </source>
</reference>
<keyword evidence="5 7" id="KW-0472">Membrane</keyword>
<feature type="transmembrane region" description="Helical" evidence="7">
    <location>
        <begin position="95"/>
        <end position="113"/>
    </location>
</feature>
<dbReference type="Pfam" id="PF01529">
    <property type="entry name" value="DHHC"/>
    <property type="match status" value="1"/>
</dbReference>
<evidence type="ECO:0000256" key="3">
    <source>
        <dbReference type="ARBA" id="ARBA00022692"/>
    </source>
</evidence>
<dbReference type="InterPro" id="IPR001594">
    <property type="entry name" value="Palmitoyltrfase_DHHC"/>
</dbReference>
<dbReference type="GO" id="GO:0019706">
    <property type="term" value="F:protein-cysteine S-palmitoyltransferase activity"/>
    <property type="evidence" value="ECO:0007669"/>
    <property type="project" value="UniProtKB-EC"/>
</dbReference>
<evidence type="ECO:0000259" key="8">
    <source>
        <dbReference type="Pfam" id="PF01529"/>
    </source>
</evidence>
<dbReference type="GO" id="GO:0006612">
    <property type="term" value="P:protein targeting to membrane"/>
    <property type="evidence" value="ECO:0007669"/>
    <property type="project" value="TreeGrafter"/>
</dbReference>
<evidence type="ECO:0000313" key="9">
    <source>
        <dbReference type="EMBL" id="CRZ12073.1"/>
    </source>
</evidence>
<evidence type="ECO:0000256" key="7">
    <source>
        <dbReference type="RuleBase" id="RU079119"/>
    </source>
</evidence>
<dbReference type="PANTHER" id="PTHR22883">
    <property type="entry name" value="ZINC FINGER DHHC DOMAIN CONTAINING PROTEIN"/>
    <property type="match status" value="1"/>
</dbReference>
<proteinExistence type="inferred from homology"/>
<organism evidence="9">
    <name type="scientific">Spongospora subterranea</name>
    <dbReference type="NCBI Taxonomy" id="70186"/>
    <lineage>
        <taxon>Eukaryota</taxon>
        <taxon>Sar</taxon>
        <taxon>Rhizaria</taxon>
        <taxon>Endomyxa</taxon>
        <taxon>Phytomyxea</taxon>
        <taxon>Plasmodiophorida</taxon>
        <taxon>Plasmodiophoridae</taxon>
        <taxon>Spongospora</taxon>
    </lineage>
</organism>
<protein>
    <recommendedName>
        <fullName evidence="7">Palmitoyltransferase</fullName>
        <ecNumber evidence="7">2.3.1.225</ecNumber>
    </recommendedName>
</protein>
<keyword evidence="6 7" id="KW-0012">Acyltransferase</keyword>
<dbReference type="AlphaFoldDB" id="A0A0H5RDI2"/>
<accession>A0A0H5RDI2</accession>
<keyword evidence="3 7" id="KW-0812">Transmembrane</keyword>
<dbReference type="GO" id="GO:0005783">
    <property type="term" value="C:endoplasmic reticulum"/>
    <property type="evidence" value="ECO:0007669"/>
    <property type="project" value="TreeGrafter"/>
</dbReference>
<feature type="non-terminal residue" evidence="9">
    <location>
        <position position="1"/>
    </location>
</feature>
<evidence type="ECO:0000256" key="1">
    <source>
        <dbReference type="ARBA" id="ARBA00004141"/>
    </source>
</evidence>
<evidence type="ECO:0000256" key="6">
    <source>
        <dbReference type="ARBA" id="ARBA00023315"/>
    </source>
</evidence>
<comment type="subcellular location">
    <subcellularLocation>
        <location evidence="1">Membrane</location>
        <topology evidence="1">Multi-pass membrane protein</topology>
    </subcellularLocation>
</comment>
<comment type="catalytic activity">
    <reaction evidence="7">
        <text>L-cysteinyl-[protein] + hexadecanoyl-CoA = S-hexadecanoyl-L-cysteinyl-[protein] + CoA</text>
        <dbReference type="Rhea" id="RHEA:36683"/>
        <dbReference type="Rhea" id="RHEA-COMP:10131"/>
        <dbReference type="Rhea" id="RHEA-COMP:11032"/>
        <dbReference type="ChEBI" id="CHEBI:29950"/>
        <dbReference type="ChEBI" id="CHEBI:57287"/>
        <dbReference type="ChEBI" id="CHEBI:57379"/>
        <dbReference type="ChEBI" id="CHEBI:74151"/>
        <dbReference type="EC" id="2.3.1.225"/>
    </reaction>
</comment>
<keyword evidence="2 7" id="KW-0808">Transferase</keyword>
<dbReference type="GO" id="GO:0016020">
    <property type="term" value="C:membrane"/>
    <property type="evidence" value="ECO:0007669"/>
    <property type="project" value="UniProtKB-SubCell"/>
</dbReference>
<comment type="similarity">
    <text evidence="7">Belongs to the DHHC palmitoyltransferase family.</text>
</comment>
<feature type="transmembrane region" description="Helical" evidence="7">
    <location>
        <begin position="176"/>
        <end position="197"/>
    </location>
</feature>